<evidence type="ECO:0000313" key="1">
    <source>
        <dbReference type="EMBL" id="QTA87069.1"/>
    </source>
</evidence>
<gene>
    <name evidence="1" type="ORF">dnm_030960</name>
</gene>
<sequence>MRFIFGMATVGNSLKLLLDMRDIWKKFYFSAANFSGHTD</sequence>
<reference evidence="1" key="1">
    <citation type="journal article" date="2021" name="Microb. Physiol.">
        <title>Proteogenomic Insights into the Physiology of Marine, Sulfate-Reducing, Filamentous Desulfonema limicola and Desulfonema magnum.</title>
        <authorList>
            <person name="Schnaars V."/>
            <person name="Wohlbrand L."/>
            <person name="Scheve S."/>
            <person name="Hinrichs C."/>
            <person name="Reinhardt R."/>
            <person name="Rabus R."/>
        </authorList>
    </citation>
    <scope>NUCLEOTIDE SEQUENCE</scope>
    <source>
        <strain evidence="1">4be13</strain>
    </source>
</reference>
<evidence type="ECO:0000313" key="2">
    <source>
        <dbReference type="Proteomes" id="UP000663722"/>
    </source>
</evidence>
<dbReference type="KEGG" id="dmm:dnm_030960"/>
<dbReference type="Proteomes" id="UP000663722">
    <property type="component" value="Chromosome"/>
</dbReference>
<name>A0A975BL36_9BACT</name>
<proteinExistence type="predicted"/>
<dbReference type="EMBL" id="CP061800">
    <property type="protein sequence ID" value="QTA87069.1"/>
    <property type="molecule type" value="Genomic_DNA"/>
</dbReference>
<dbReference type="AlphaFoldDB" id="A0A975BL36"/>
<keyword evidence="2" id="KW-1185">Reference proteome</keyword>
<accession>A0A975BL36</accession>
<organism evidence="1 2">
    <name type="scientific">Desulfonema magnum</name>
    <dbReference type="NCBI Taxonomy" id="45655"/>
    <lineage>
        <taxon>Bacteria</taxon>
        <taxon>Pseudomonadati</taxon>
        <taxon>Thermodesulfobacteriota</taxon>
        <taxon>Desulfobacteria</taxon>
        <taxon>Desulfobacterales</taxon>
        <taxon>Desulfococcaceae</taxon>
        <taxon>Desulfonema</taxon>
    </lineage>
</organism>
<protein>
    <submittedName>
        <fullName evidence="1">Uncharacterized protein</fullName>
    </submittedName>
</protein>